<evidence type="ECO:0000313" key="5">
    <source>
        <dbReference type="EMBL" id="KAJ2936489.1"/>
    </source>
</evidence>
<feature type="compositionally biased region" description="Low complexity" evidence="3">
    <location>
        <begin position="87"/>
        <end position="96"/>
    </location>
</feature>
<dbReference type="EMBL" id="JANBPK010000052">
    <property type="protein sequence ID" value="KAJ2936489.1"/>
    <property type="molecule type" value="Genomic_DNA"/>
</dbReference>
<organism evidence="5 6">
    <name type="scientific">Candolleomyces eurysporus</name>
    <dbReference type="NCBI Taxonomy" id="2828524"/>
    <lineage>
        <taxon>Eukaryota</taxon>
        <taxon>Fungi</taxon>
        <taxon>Dikarya</taxon>
        <taxon>Basidiomycota</taxon>
        <taxon>Agaricomycotina</taxon>
        <taxon>Agaricomycetes</taxon>
        <taxon>Agaricomycetidae</taxon>
        <taxon>Agaricales</taxon>
        <taxon>Agaricineae</taxon>
        <taxon>Psathyrellaceae</taxon>
        <taxon>Candolleomyces</taxon>
    </lineage>
</organism>
<dbReference type="AlphaFoldDB" id="A0A9W8MQ08"/>
<name>A0A9W8MQ08_9AGAR</name>
<evidence type="ECO:0000313" key="6">
    <source>
        <dbReference type="Proteomes" id="UP001140091"/>
    </source>
</evidence>
<dbReference type="Gene3D" id="1.20.5.340">
    <property type="match status" value="1"/>
</dbReference>
<feature type="compositionally biased region" description="Gly residues" evidence="3">
    <location>
        <begin position="106"/>
        <end position="117"/>
    </location>
</feature>
<evidence type="ECO:0000256" key="3">
    <source>
        <dbReference type="SAM" id="MobiDB-lite"/>
    </source>
</evidence>
<feature type="compositionally biased region" description="Basic and acidic residues" evidence="3">
    <location>
        <begin position="118"/>
        <end position="147"/>
    </location>
</feature>
<keyword evidence="6" id="KW-1185">Reference proteome</keyword>
<evidence type="ECO:0000259" key="4">
    <source>
        <dbReference type="Pfam" id="PF08581"/>
    </source>
</evidence>
<dbReference type="OrthoDB" id="3253044at2759"/>
<feature type="compositionally biased region" description="Basic and acidic residues" evidence="3">
    <location>
        <begin position="198"/>
        <end position="209"/>
    </location>
</feature>
<keyword evidence="2" id="KW-0804">Transcription</keyword>
<reference evidence="5" key="1">
    <citation type="submission" date="2022-06" db="EMBL/GenBank/DDBJ databases">
        <title>Genome Sequence of Candolleomyces eurysporus.</title>
        <authorList>
            <person name="Buettner E."/>
        </authorList>
    </citation>
    <scope>NUCLEOTIDE SEQUENCE</scope>
    <source>
        <strain evidence="5">VTCC 930004</strain>
    </source>
</reference>
<sequence length="225" mass="23786">MSNSGLAAVAARLGESMEVIRGEYEHLAGELGYVKGQKDEFEAKAHSQMNELDVIRQSLYDLETQHGRLREQFEQELARLRAELRVARQQQASSSANPPPPANQPGAGGASGGGAAGGKDRERERERDRDRERIPDLRETKRMRVDSLDSAAGSPRLPSMQTAPGPSGSSANGAIAAVPGTPSNSTKLPALGSGSRAAMKERERAEAAMKDNGGGRAAAVSSKIG</sequence>
<keyword evidence="1" id="KW-0805">Transcription regulation</keyword>
<feature type="region of interest" description="Disordered" evidence="3">
    <location>
        <begin position="86"/>
        <end position="225"/>
    </location>
</feature>
<dbReference type="Pfam" id="PF08581">
    <property type="entry name" value="Tup_N"/>
    <property type="match status" value="1"/>
</dbReference>
<dbReference type="Proteomes" id="UP001140091">
    <property type="component" value="Unassembled WGS sequence"/>
</dbReference>
<gene>
    <name evidence="5" type="ORF">H1R20_g603</name>
</gene>
<proteinExistence type="predicted"/>
<feature type="non-terminal residue" evidence="5">
    <location>
        <position position="225"/>
    </location>
</feature>
<accession>A0A9W8MQ08</accession>
<evidence type="ECO:0000256" key="1">
    <source>
        <dbReference type="ARBA" id="ARBA00023015"/>
    </source>
</evidence>
<comment type="caution">
    <text evidence="5">The sequence shown here is derived from an EMBL/GenBank/DDBJ whole genome shotgun (WGS) entry which is preliminary data.</text>
</comment>
<feature type="compositionally biased region" description="Polar residues" evidence="3">
    <location>
        <begin position="159"/>
        <end position="172"/>
    </location>
</feature>
<dbReference type="InterPro" id="IPR013890">
    <property type="entry name" value="Tscrpt_rep_Tup1_N"/>
</dbReference>
<protein>
    <recommendedName>
        <fullName evidence="4">Transcriptional repressor Tup1 N-terminal domain-containing protein</fullName>
    </recommendedName>
</protein>
<evidence type="ECO:0000256" key="2">
    <source>
        <dbReference type="ARBA" id="ARBA00023163"/>
    </source>
</evidence>
<feature type="domain" description="Transcriptional repressor Tup1 N-terminal" evidence="4">
    <location>
        <begin position="12"/>
        <end position="85"/>
    </location>
</feature>